<name>A0A1J5UAJ2_9GAMM</name>
<evidence type="ECO:0000313" key="2">
    <source>
        <dbReference type="Proteomes" id="UP000182798"/>
    </source>
</evidence>
<protein>
    <submittedName>
        <fullName evidence="1">Uncharacterized protein</fullName>
    </submittedName>
</protein>
<reference evidence="2" key="1">
    <citation type="submission" date="2016-09" db="EMBL/GenBank/DDBJ databases">
        <title>Genome Sequence of Bathymodiolus thermophilus sulfur-oxidizing gill endosymbiont.</title>
        <authorList>
            <person name="Ponnudurai R."/>
            <person name="Kleiner M."/>
            <person name="Sayavedra L."/>
            <person name="Thuermer A."/>
            <person name="Felbeck H."/>
            <person name="Schlueter R."/>
            <person name="Schweder T."/>
            <person name="Markert S."/>
        </authorList>
    </citation>
    <scope>NUCLEOTIDE SEQUENCE [LARGE SCALE GENOMIC DNA]</scope>
    <source>
        <strain evidence="2">BAT/CrabSpa'14</strain>
    </source>
</reference>
<comment type="caution">
    <text evidence="1">The sequence shown here is derived from an EMBL/GenBank/DDBJ whole genome shotgun (WGS) entry which is preliminary data.</text>
</comment>
<accession>A0A1J5UAJ2</accession>
<dbReference type="AlphaFoldDB" id="A0A1J5UAJ2"/>
<organism evidence="1 2">
    <name type="scientific">Bathymodiolus thermophilus thioautotrophic gill symbiont</name>
    <dbReference type="NCBI Taxonomy" id="2360"/>
    <lineage>
        <taxon>Bacteria</taxon>
        <taxon>Pseudomonadati</taxon>
        <taxon>Pseudomonadota</taxon>
        <taxon>Gammaproteobacteria</taxon>
        <taxon>sulfur-oxidizing symbionts</taxon>
    </lineage>
</organism>
<dbReference type="EMBL" id="MIQH01000340">
    <property type="protein sequence ID" value="OIR25385.1"/>
    <property type="molecule type" value="Genomic_DNA"/>
</dbReference>
<sequence>MCQQLTTFLSLFKCPAQSFCHIFIFKTNYTLGNEAQNPHKQAFILTQRTTKIQFNNKTHTIIHLYGII</sequence>
<dbReference type="Proteomes" id="UP000182798">
    <property type="component" value="Unassembled WGS sequence"/>
</dbReference>
<evidence type="ECO:0000313" key="1">
    <source>
        <dbReference type="EMBL" id="OIR25385.1"/>
    </source>
</evidence>
<gene>
    <name evidence="1" type="ORF">BGC33_06340</name>
</gene>
<proteinExistence type="predicted"/>